<dbReference type="Gene3D" id="3.90.79.10">
    <property type="entry name" value="Nucleoside Triphosphate Pyrophosphohydrolase"/>
    <property type="match status" value="1"/>
</dbReference>
<evidence type="ECO:0000313" key="2">
    <source>
        <dbReference type="EMBL" id="HEG91549.1"/>
    </source>
</evidence>
<dbReference type="InterPro" id="IPR015797">
    <property type="entry name" value="NUDIX_hydrolase-like_dom_sf"/>
</dbReference>
<reference evidence="2" key="1">
    <citation type="journal article" date="2020" name="mSystems">
        <title>Genome- and Community-Level Interaction Insights into Carbon Utilization and Element Cycling Functions of Hydrothermarchaeota in Hydrothermal Sediment.</title>
        <authorList>
            <person name="Zhou Z."/>
            <person name="Liu Y."/>
            <person name="Xu W."/>
            <person name="Pan J."/>
            <person name="Luo Z.H."/>
            <person name="Li M."/>
        </authorList>
    </citation>
    <scope>NUCLEOTIDE SEQUENCE [LARGE SCALE GENOMIC DNA]</scope>
    <source>
        <strain evidence="2">SpSt-210</strain>
    </source>
</reference>
<dbReference type="AlphaFoldDB" id="A0A831TG90"/>
<sequence>MSETYVNPVDPPDEPFELLDPDGRPTGIVKPRHAVHRDGDWHGAFHVWIAWRDKSGSPFVLLQRRSRWKDTMAGMVDVSVGGHYRAGEQPGSRLRRGGPAQSAVLRELREELGLAVRAEALVPVGRRWMECAGPGWVDREVQNIFALPAAPKGLAPDSGEVEALLIVALADLRGLVAREREMAPAREFPVRARGVLDAPREVALTVEQLVPDDDGYWEQMAETLLRLLAGVPAGWFELGRRAPRSEERGR</sequence>
<dbReference type="GO" id="GO:0003824">
    <property type="term" value="F:catalytic activity"/>
    <property type="evidence" value="ECO:0007669"/>
    <property type="project" value="UniProtKB-ARBA"/>
</dbReference>
<dbReference type="PROSITE" id="PS51462">
    <property type="entry name" value="NUDIX"/>
    <property type="match status" value="1"/>
</dbReference>
<gene>
    <name evidence="2" type="ORF">ENP34_08920</name>
</gene>
<name>A0A831TG90_9BACT</name>
<organism evidence="2">
    <name type="scientific">Thermorudis peleae</name>
    <dbReference type="NCBI Taxonomy" id="1382356"/>
    <lineage>
        <taxon>Bacteria</taxon>
        <taxon>Pseudomonadati</taxon>
        <taxon>Thermomicrobiota</taxon>
        <taxon>Thermomicrobia</taxon>
        <taxon>Thermomicrobia incertae sedis</taxon>
        <taxon>Thermorudis</taxon>
    </lineage>
</organism>
<feature type="domain" description="Nudix hydrolase" evidence="1">
    <location>
        <begin position="40"/>
        <end position="190"/>
    </location>
</feature>
<dbReference type="CDD" id="cd04692">
    <property type="entry name" value="NUDIX_Hydrolase"/>
    <property type="match status" value="1"/>
</dbReference>
<dbReference type="Pfam" id="PF00293">
    <property type="entry name" value="NUDIX"/>
    <property type="match status" value="1"/>
</dbReference>
<accession>A0A831TG90</accession>
<proteinExistence type="predicted"/>
<protein>
    <submittedName>
        <fullName evidence="2">NUDIX domain-containing protein</fullName>
    </submittedName>
</protein>
<comment type="caution">
    <text evidence="2">The sequence shown here is derived from an EMBL/GenBank/DDBJ whole genome shotgun (WGS) entry which is preliminary data.</text>
</comment>
<dbReference type="EMBL" id="DSIY01000208">
    <property type="protein sequence ID" value="HEG91549.1"/>
    <property type="molecule type" value="Genomic_DNA"/>
</dbReference>
<dbReference type="PANTHER" id="PTHR10885:SF0">
    <property type="entry name" value="ISOPENTENYL-DIPHOSPHATE DELTA-ISOMERASE"/>
    <property type="match status" value="1"/>
</dbReference>
<dbReference type="SUPFAM" id="SSF55811">
    <property type="entry name" value="Nudix"/>
    <property type="match status" value="1"/>
</dbReference>
<dbReference type="PANTHER" id="PTHR10885">
    <property type="entry name" value="ISOPENTENYL-DIPHOSPHATE DELTA-ISOMERASE"/>
    <property type="match status" value="1"/>
</dbReference>
<dbReference type="InterPro" id="IPR000086">
    <property type="entry name" value="NUDIX_hydrolase_dom"/>
</dbReference>
<evidence type="ECO:0000259" key="1">
    <source>
        <dbReference type="PROSITE" id="PS51462"/>
    </source>
</evidence>